<accession>A0A0F9N6Z9</accession>
<evidence type="ECO:0000313" key="2">
    <source>
        <dbReference type="EMBL" id="KKN07667.1"/>
    </source>
</evidence>
<comment type="caution">
    <text evidence="2">The sequence shown here is derived from an EMBL/GenBank/DDBJ whole genome shotgun (WGS) entry which is preliminary data.</text>
</comment>
<reference evidence="2" key="1">
    <citation type="journal article" date="2015" name="Nature">
        <title>Complex archaea that bridge the gap between prokaryotes and eukaryotes.</title>
        <authorList>
            <person name="Spang A."/>
            <person name="Saw J.H."/>
            <person name="Jorgensen S.L."/>
            <person name="Zaremba-Niedzwiedzka K."/>
            <person name="Martijn J."/>
            <person name="Lind A.E."/>
            <person name="van Eijk R."/>
            <person name="Schleper C."/>
            <person name="Guy L."/>
            <person name="Ettema T.J."/>
        </authorList>
    </citation>
    <scope>NUCLEOTIDE SEQUENCE</scope>
</reference>
<evidence type="ECO:0000256" key="1">
    <source>
        <dbReference type="SAM" id="MobiDB-lite"/>
    </source>
</evidence>
<gene>
    <name evidence="2" type="ORF">LCGC14_1064660</name>
</gene>
<dbReference type="AlphaFoldDB" id="A0A0F9N6Z9"/>
<feature type="compositionally biased region" description="Basic residues" evidence="1">
    <location>
        <begin position="141"/>
        <end position="154"/>
    </location>
</feature>
<protein>
    <submittedName>
        <fullName evidence="2">Uncharacterized protein</fullName>
    </submittedName>
</protein>
<sequence length="154" mass="17262">MRKIRIDAIEPVIIFEGAQYPAGVWLVTNGFVAEEPGHYVYHEEEKRIEVEAAGVMSTYTAGRLLHNWLVTNGFVAEEPGHYVYREEEKRIEVEAVGVMSTYTADRLLHNWSDTVSEVEPPDEPPDEPLVTTGEGRDGPAKPKRRSKAKAKAGK</sequence>
<organism evidence="2">
    <name type="scientific">marine sediment metagenome</name>
    <dbReference type="NCBI Taxonomy" id="412755"/>
    <lineage>
        <taxon>unclassified sequences</taxon>
        <taxon>metagenomes</taxon>
        <taxon>ecological metagenomes</taxon>
    </lineage>
</organism>
<dbReference type="EMBL" id="LAZR01004542">
    <property type="protein sequence ID" value="KKN07667.1"/>
    <property type="molecule type" value="Genomic_DNA"/>
</dbReference>
<feature type="region of interest" description="Disordered" evidence="1">
    <location>
        <begin position="115"/>
        <end position="154"/>
    </location>
</feature>
<proteinExistence type="predicted"/>
<name>A0A0F9N6Z9_9ZZZZ</name>